<evidence type="ECO:0000313" key="4">
    <source>
        <dbReference type="EMBL" id="GMT20016.1"/>
    </source>
</evidence>
<dbReference type="SMART" id="SM00020">
    <property type="entry name" value="Tryp_SPc"/>
    <property type="match status" value="1"/>
</dbReference>
<name>A0AAV5VN08_9BILA</name>
<proteinExistence type="predicted"/>
<feature type="chain" id="PRO_5043327511" description="Peptidase S1 domain-containing protein" evidence="2">
    <location>
        <begin position="20"/>
        <end position="278"/>
    </location>
</feature>
<dbReference type="InterPro" id="IPR001254">
    <property type="entry name" value="Trypsin_dom"/>
</dbReference>
<keyword evidence="5" id="KW-1185">Reference proteome</keyword>
<reference evidence="4" key="1">
    <citation type="submission" date="2023-10" db="EMBL/GenBank/DDBJ databases">
        <title>Genome assembly of Pristionchus species.</title>
        <authorList>
            <person name="Yoshida K."/>
            <person name="Sommer R.J."/>
        </authorList>
    </citation>
    <scope>NUCLEOTIDE SEQUENCE</scope>
    <source>
        <strain evidence="4">RS5133</strain>
    </source>
</reference>
<dbReference type="PRINTS" id="PR00722">
    <property type="entry name" value="CHYMOTRYPSIN"/>
</dbReference>
<dbReference type="Gene3D" id="2.40.10.10">
    <property type="entry name" value="Trypsin-like serine proteases"/>
    <property type="match status" value="1"/>
</dbReference>
<feature type="non-terminal residue" evidence="4">
    <location>
        <position position="1"/>
    </location>
</feature>
<sequence>QLSQMRAAIAIALVVLAAAAPSQQRCGQTPIQPDLTVSGCVVNGSWPWTVAICHEDWFGNCAFKGAGVIINERWILSTYSVLSEFGSAYYVKAGVIDPSDRNEEFEQFISVKMSHFTVINRTIDDIDDFALIELSRPLRFSARVQPICLAKKDDDETKPGVKSWFTAWGNSQASPSTVSHSLHQTQLSFEEAEACKNSLGYFYEDRQLCVGSSGKSPCTDDLGGPLMEQRADGAWYLLGLSATANAEYEARGCESAGIFTRVSTFCSFIVETAGIMCI</sequence>
<accession>A0AAV5VN08</accession>
<dbReference type="GO" id="GO:0006508">
    <property type="term" value="P:proteolysis"/>
    <property type="evidence" value="ECO:0007669"/>
    <property type="project" value="InterPro"/>
</dbReference>
<protein>
    <recommendedName>
        <fullName evidence="3">Peptidase S1 domain-containing protein</fullName>
    </recommendedName>
</protein>
<feature type="domain" description="Peptidase S1" evidence="3">
    <location>
        <begin position="36"/>
        <end position="274"/>
    </location>
</feature>
<dbReference type="GO" id="GO:0004252">
    <property type="term" value="F:serine-type endopeptidase activity"/>
    <property type="evidence" value="ECO:0007669"/>
    <property type="project" value="InterPro"/>
</dbReference>
<dbReference type="EMBL" id="BTSY01000003">
    <property type="protein sequence ID" value="GMT20016.1"/>
    <property type="molecule type" value="Genomic_DNA"/>
</dbReference>
<dbReference type="InterPro" id="IPR043504">
    <property type="entry name" value="Peptidase_S1_PA_chymotrypsin"/>
</dbReference>
<dbReference type="Pfam" id="PF00089">
    <property type="entry name" value="Trypsin"/>
    <property type="match status" value="1"/>
</dbReference>
<dbReference type="SUPFAM" id="SSF50494">
    <property type="entry name" value="Trypsin-like serine proteases"/>
    <property type="match status" value="1"/>
</dbReference>
<keyword evidence="2" id="KW-0732">Signal</keyword>
<evidence type="ECO:0000256" key="1">
    <source>
        <dbReference type="ARBA" id="ARBA00023157"/>
    </source>
</evidence>
<dbReference type="PANTHER" id="PTHR24250:SF27">
    <property type="entry name" value="ELASTASE 2 LIKE"/>
    <property type="match status" value="1"/>
</dbReference>
<organism evidence="4 5">
    <name type="scientific">Pristionchus fissidentatus</name>
    <dbReference type="NCBI Taxonomy" id="1538716"/>
    <lineage>
        <taxon>Eukaryota</taxon>
        <taxon>Metazoa</taxon>
        <taxon>Ecdysozoa</taxon>
        <taxon>Nematoda</taxon>
        <taxon>Chromadorea</taxon>
        <taxon>Rhabditida</taxon>
        <taxon>Rhabditina</taxon>
        <taxon>Diplogasteromorpha</taxon>
        <taxon>Diplogasteroidea</taxon>
        <taxon>Neodiplogasteridae</taxon>
        <taxon>Pristionchus</taxon>
    </lineage>
</organism>
<comment type="caution">
    <text evidence="4">The sequence shown here is derived from an EMBL/GenBank/DDBJ whole genome shotgun (WGS) entry which is preliminary data.</text>
</comment>
<dbReference type="PANTHER" id="PTHR24250">
    <property type="entry name" value="CHYMOTRYPSIN-RELATED"/>
    <property type="match status" value="1"/>
</dbReference>
<evidence type="ECO:0000313" key="5">
    <source>
        <dbReference type="Proteomes" id="UP001432322"/>
    </source>
</evidence>
<evidence type="ECO:0000256" key="2">
    <source>
        <dbReference type="SAM" id="SignalP"/>
    </source>
</evidence>
<dbReference type="PROSITE" id="PS50240">
    <property type="entry name" value="TRYPSIN_DOM"/>
    <property type="match status" value="1"/>
</dbReference>
<dbReference type="InterPro" id="IPR009003">
    <property type="entry name" value="Peptidase_S1_PA"/>
</dbReference>
<evidence type="ECO:0000259" key="3">
    <source>
        <dbReference type="PROSITE" id="PS50240"/>
    </source>
</evidence>
<dbReference type="AlphaFoldDB" id="A0AAV5VN08"/>
<gene>
    <name evidence="4" type="ORF">PFISCL1PPCAC_11313</name>
</gene>
<dbReference type="InterPro" id="IPR001314">
    <property type="entry name" value="Peptidase_S1A"/>
</dbReference>
<dbReference type="Proteomes" id="UP001432322">
    <property type="component" value="Unassembled WGS sequence"/>
</dbReference>
<feature type="signal peptide" evidence="2">
    <location>
        <begin position="1"/>
        <end position="19"/>
    </location>
</feature>
<keyword evidence="1" id="KW-1015">Disulfide bond</keyword>